<dbReference type="GeneID" id="110977218"/>
<keyword evidence="8" id="KW-1185">Reference proteome</keyword>
<name>A0A8B7Y0Y5_ACAPL</name>
<feature type="transmembrane region" description="Helical" evidence="6">
    <location>
        <begin position="169"/>
        <end position="192"/>
    </location>
</feature>
<keyword evidence="5" id="KW-0675">Receptor</keyword>
<evidence type="ECO:0000313" key="8">
    <source>
        <dbReference type="Proteomes" id="UP000694845"/>
    </source>
</evidence>
<evidence type="ECO:0000256" key="4">
    <source>
        <dbReference type="ARBA" id="ARBA00023136"/>
    </source>
</evidence>
<evidence type="ECO:0000256" key="5">
    <source>
        <dbReference type="RuleBase" id="RU000688"/>
    </source>
</evidence>
<keyword evidence="4 6" id="KW-0472">Membrane</keyword>
<dbReference type="RefSeq" id="XP_022086828.1">
    <property type="nucleotide sequence ID" value="XM_022231136.1"/>
</dbReference>
<feature type="transmembrane region" description="Helical" evidence="6">
    <location>
        <begin position="263"/>
        <end position="281"/>
    </location>
</feature>
<dbReference type="PROSITE" id="PS50262">
    <property type="entry name" value="G_PROTEIN_RECEP_F1_2"/>
    <property type="match status" value="1"/>
</dbReference>
<protein>
    <submittedName>
        <fullName evidence="9">D(2) dopamine receptor-like</fullName>
    </submittedName>
</protein>
<dbReference type="PRINTS" id="PR00237">
    <property type="entry name" value="GPCRRHODOPSN"/>
</dbReference>
<sequence>MVDQRSTAELIIGSLGIVGNLLVCISIIRAKFMHNITNYILLSLAIADFIVCLNIVIFNECTLDVWAADFRPSSDLVGEILCQLFDDKILVWWSSKTSVMHLALVAVERYVAIVQPLRYKQYFTVRRLLLLFAGLWVLSLLWQLPYMLIPDYNPDTSKCDKPGTSTFSHVFFVFTNFLFIIIPSLCTLWCYWRIHRCLRASAHSFLRDNNRGPAYELLHACRKVVQTLFIVYVAFIILWFPNLILGIIYSVTTLSITPKLSDAFKLMAFSNSVVNPFIYGFKYRQLRKAFKLAVMPCCSKTGVDPHSRSVHHELSILHLPQGSANSPS</sequence>
<keyword evidence="2 5" id="KW-0812">Transmembrane</keyword>
<accession>A0A8B7Y0Y5</accession>
<feature type="transmembrane region" description="Helical" evidence="6">
    <location>
        <begin position="229"/>
        <end position="251"/>
    </location>
</feature>
<evidence type="ECO:0000259" key="7">
    <source>
        <dbReference type="PROSITE" id="PS50262"/>
    </source>
</evidence>
<reference evidence="9" key="1">
    <citation type="submission" date="2025-08" db="UniProtKB">
        <authorList>
            <consortium name="RefSeq"/>
        </authorList>
    </citation>
    <scope>IDENTIFICATION</scope>
</reference>
<comment type="subcellular location">
    <subcellularLocation>
        <location evidence="1">Membrane</location>
    </subcellularLocation>
</comment>
<dbReference type="OMA" id="FMHNITN"/>
<dbReference type="Pfam" id="PF00001">
    <property type="entry name" value="7tm_1"/>
    <property type="match status" value="1"/>
</dbReference>
<dbReference type="GO" id="GO:0004930">
    <property type="term" value="F:G protein-coupled receptor activity"/>
    <property type="evidence" value="ECO:0007669"/>
    <property type="project" value="UniProtKB-KW"/>
</dbReference>
<dbReference type="AlphaFoldDB" id="A0A8B7Y0Y5"/>
<evidence type="ECO:0000256" key="3">
    <source>
        <dbReference type="ARBA" id="ARBA00022989"/>
    </source>
</evidence>
<comment type="similarity">
    <text evidence="5">Belongs to the G-protein coupled receptor 1 family.</text>
</comment>
<dbReference type="InterPro" id="IPR000276">
    <property type="entry name" value="GPCR_Rhodpsn"/>
</dbReference>
<feature type="transmembrane region" description="Helical" evidence="6">
    <location>
        <begin position="39"/>
        <end position="58"/>
    </location>
</feature>
<organism evidence="8 9">
    <name type="scientific">Acanthaster planci</name>
    <name type="common">Crown-of-thorns starfish</name>
    <dbReference type="NCBI Taxonomy" id="133434"/>
    <lineage>
        <taxon>Eukaryota</taxon>
        <taxon>Metazoa</taxon>
        <taxon>Echinodermata</taxon>
        <taxon>Eleutherozoa</taxon>
        <taxon>Asterozoa</taxon>
        <taxon>Asteroidea</taxon>
        <taxon>Valvatacea</taxon>
        <taxon>Valvatida</taxon>
        <taxon>Acanthasteridae</taxon>
        <taxon>Acanthaster</taxon>
    </lineage>
</organism>
<dbReference type="InterPro" id="IPR017452">
    <property type="entry name" value="GPCR_Rhodpsn_7TM"/>
</dbReference>
<feature type="transmembrane region" description="Helical" evidence="6">
    <location>
        <begin position="128"/>
        <end position="149"/>
    </location>
</feature>
<keyword evidence="5" id="KW-0807">Transducer</keyword>
<dbReference type="PROSITE" id="PS00237">
    <property type="entry name" value="G_PROTEIN_RECEP_F1_1"/>
    <property type="match status" value="1"/>
</dbReference>
<dbReference type="Proteomes" id="UP000694845">
    <property type="component" value="Unplaced"/>
</dbReference>
<evidence type="ECO:0000256" key="2">
    <source>
        <dbReference type="ARBA" id="ARBA00022692"/>
    </source>
</evidence>
<evidence type="ECO:0000256" key="1">
    <source>
        <dbReference type="ARBA" id="ARBA00004370"/>
    </source>
</evidence>
<dbReference type="CDD" id="cd00637">
    <property type="entry name" value="7tm_classA_rhodopsin-like"/>
    <property type="match status" value="1"/>
</dbReference>
<dbReference type="GO" id="GO:0016020">
    <property type="term" value="C:membrane"/>
    <property type="evidence" value="ECO:0007669"/>
    <property type="project" value="UniProtKB-SubCell"/>
</dbReference>
<gene>
    <name evidence="9" type="primary">LOC110977218</name>
</gene>
<dbReference type="KEGG" id="aplc:110977218"/>
<proteinExistence type="inferred from homology"/>
<keyword evidence="3 6" id="KW-1133">Transmembrane helix</keyword>
<dbReference type="PANTHER" id="PTHR45698:SF1">
    <property type="entry name" value="TRACE AMINE-ASSOCIATED RECEPTOR 13C-LIKE"/>
    <property type="match status" value="1"/>
</dbReference>
<dbReference type="OrthoDB" id="6358729at2759"/>
<feature type="transmembrane region" description="Helical" evidence="6">
    <location>
        <begin position="6"/>
        <end position="27"/>
    </location>
</feature>
<feature type="domain" description="G-protein coupled receptors family 1 profile" evidence="7">
    <location>
        <begin position="19"/>
        <end position="279"/>
    </location>
</feature>
<evidence type="ECO:0000256" key="6">
    <source>
        <dbReference type="SAM" id="Phobius"/>
    </source>
</evidence>
<dbReference type="PANTHER" id="PTHR45698">
    <property type="entry name" value="TRACE AMINE-ASSOCIATED RECEPTOR 19N-RELATED"/>
    <property type="match status" value="1"/>
</dbReference>
<keyword evidence="5" id="KW-0297">G-protein coupled receptor</keyword>
<evidence type="ECO:0000313" key="9">
    <source>
        <dbReference type="RefSeq" id="XP_022086828.1"/>
    </source>
</evidence>
<dbReference type="SUPFAM" id="SSF81321">
    <property type="entry name" value="Family A G protein-coupled receptor-like"/>
    <property type="match status" value="1"/>
</dbReference>
<dbReference type="Gene3D" id="1.20.1070.10">
    <property type="entry name" value="Rhodopsin 7-helix transmembrane proteins"/>
    <property type="match status" value="1"/>
</dbReference>